<reference evidence="16" key="1">
    <citation type="journal article" date="2019" name="Int. J. Syst. Evol. Microbiol.">
        <title>The Global Catalogue of Microorganisms (GCM) 10K type strain sequencing project: providing services to taxonomists for standard genome sequencing and annotation.</title>
        <authorList>
            <consortium name="The Broad Institute Genomics Platform"/>
            <consortium name="The Broad Institute Genome Sequencing Center for Infectious Disease"/>
            <person name="Wu L."/>
            <person name="Ma J."/>
        </authorList>
    </citation>
    <scope>NUCLEOTIDE SEQUENCE [LARGE SCALE GENOMIC DNA]</scope>
    <source>
        <strain evidence="16">SYNS20</strain>
    </source>
</reference>
<evidence type="ECO:0000259" key="13">
    <source>
        <dbReference type="PROSITE" id="PS50109"/>
    </source>
</evidence>
<dbReference type="CDD" id="cd00075">
    <property type="entry name" value="HATPase"/>
    <property type="match status" value="1"/>
</dbReference>
<dbReference type="InterPro" id="IPR036890">
    <property type="entry name" value="HATPase_C_sf"/>
</dbReference>
<dbReference type="PROSITE" id="PS50109">
    <property type="entry name" value="HIS_KIN"/>
    <property type="match status" value="1"/>
</dbReference>
<sequence>MARTPEGAPQSMLPPKPQHPPQASPTGRSWYRIEATGNLSRLRPTIRIRLTVLYGGMFLMAGIVLLSIIYLLAAEALQNDGASVRITDGYGVRWSSSTCPALELAQSPAEFNSILRECVDQQRAASLNSLLNRSLLALLILTAVAFAFGYAMAGRVLAPLGRITRAARQVAATDLARRIKLDGPDDELKELSDTFDEMVDRLERAFTAQQRFVGNASHELRTPLAISRTLLEVHLSDPGASIELKQLGKTLLATNERSEQLVEGLLLLARSDNQIVDRKPVDLAEVASRAIDQSSSEASQEGIEIRGERRSAVTQGSGVLLERVALNLVQNAIRYNVPENGWVKVDTEVERGHAVMVVSNTGTLVPGYEIENLFEPFRRLRAARTGSDKGAGLGLSIVRSVMRAHGGTVTATPREDGGLEVRVQVPNH</sequence>
<dbReference type="Pfam" id="PF00512">
    <property type="entry name" value="HisKA"/>
    <property type="match status" value="1"/>
</dbReference>
<dbReference type="PROSITE" id="PS50885">
    <property type="entry name" value="HAMP"/>
    <property type="match status" value="1"/>
</dbReference>
<dbReference type="EMBL" id="JBHTCF010000004">
    <property type="protein sequence ID" value="MFC7305113.1"/>
    <property type="molecule type" value="Genomic_DNA"/>
</dbReference>
<dbReference type="CDD" id="cd00082">
    <property type="entry name" value="HisKA"/>
    <property type="match status" value="1"/>
</dbReference>
<keyword evidence="10 12" id="KW-0472">Membrane</keyword>
<keyword evidence="7 15" id="KW-0418">Kinase</keyword>
<feature type="transmembrane region" description="Helical" evidence="12">
    <location>
        <begin position="135"/>
        <end position="158"/>
    </location>
</feature>
<feature type="domain" description="Histidine kinase" evidence="13">
    <location>
        <begin position="215"/>
        <end position="428"/>
    </location>
</feature>
<dbReference type="SMART" id="SM00387">
    <property type="entry name" value="HATPase_c"/>
    <property type="match status" value="1"/>
</dbReference>
<evidence type="ECO:0000256" key="2">
    <source>
        <dbReference type="ARBA" id="ARBA00004236"/>
    </source>
</evidence>
<evidence type="ECO:0000256" key="5">
    <source>
        <dbReference type="ARBA" id="ARBA00022679"/>
    </source>
</evidence>
<comment type="caution">
    <text evidence="15">The sequence shown here is derived from an EMBL/GenBank/DDBJ whole genome shotgun (WGS) entry which is preliminary data.</text>
</comment>
<dbReference type="InterPro" id="IPR050428">
    <property type="entry name" value="TCS_sensor_his_kinase"/>
</dbReference>
<evidence type="ECO:0000256" key="4">
    <source>
        <dbReference type="ARBA" id="ARBA00022553"/>
    </source>
</evidence>
<keyword evidence="8 12" id="KW-1133">Transmembrane helix</keyword>
<feature type="domain" description="HAMP" evidence="14">
    <location>
        <begin position="154"/>
        <end position="207"/>
    </location>
</feature>
<evidence type="ECO:0000256" key="7">
    <source>
        <dbReference type="ARBA" id="ARBA00022777"/>
    </source>
</evidence>
<proteinExistence type="predicted"/>
<keyword evidence="16" id="KW-1185">Reference proteome</keyword>
<comment type="catalytic activity">
    <reaction evidence="1">
        <text>ATP + protein L-histidine = ADP + protein N-phospho-L-histidine.</text>
        <dbReference type="EC" id="2.7.13.3"/>
    </reaction>
</comment>
<dbReference type="SUPFAM" id="SSF47384">
    <property type="entry name" value="Homodimeric domain of signal transducing histidine kinase"/>
    <property type="match status" value="1"/>
</dbReference>
<keyword evidence="9" id="KW-0902">Two-component regulatory system</keyword>
<dbReference type="GO" id="GO:0016301">
    <property type="term" value="F:kinase activity"/>
    <property type="evidence" value="ECO:0007669"/>
    <property type="project" value="UniProtKB-KW"/>
</dbReference>
<dbReference type="InterPro" id="IPR004358">
    <property type="entry name" value="Sig_transdc_His_kin-like_C"/>
</dbReference>
<dbReference type="Gene3D" id="6.10.340.10">
    <property type="match status" value="1"/>
</dbReference>
<dbReference type="Pfam" id="PF00672">
    <property type="entry name" value="HAMP"/>
    <property type="match status" value="1"/>
</dbReference>
<keyword evidence="5" id="KW-0808">Transferase</keyword>
<evidence type="ECO:0000256" key="10">
    <source>
        <dbReference type="ARBA" id="ARBA00023136"/>
    </source>
</evidence>
<dbReference type="PANTHER" id="PTHR45436:SF5">
    <property type="entry name" value="SENSOR HISTIDINE KINASE TRCS"/>
    <property type="match status" value="1"/>
</dbReference>
<dbReference type="Gene3D" id="3.30.565.10">
    <property type="entry name" value="Histidine kinase-like ATPase, C-terminal domain"/>
    <property type="match status" value="1"/>
</dbReference>
<dbReference type="PANTHER" id="PTHR45436">
    <property type="entry name" value="SENSOR HISTIDINE KINASE YKOH"/>
    <property type="match status" value="1"/>
</dbReference>
<dbReference type="SMART" id="SM00304">
    <property type="entry name" value="HAMP"/>
    <property type="match status" value="1"/>
</dbReference>
<dbReference type="InterPro" id="IPR003661">
    <property type="entry name" value="HisK_dim/P_dom"/>
</dbReference>
<evidence type="ECO:0000256" key="12">
    <source>
        <dbReference type="SAM" id="Phobius"/>
    </source>
</evidence>
<protein>
    <recommendedName>
        <fullName evidence="3">histidine kinase</fullName>
        <ecNumber evidence="3">2.7.13.3</ecNumber>
    </recommendedName>
</protein>
<evidence type="ECO:0000313" key="15">
    <source>
        <dbReference type="EMBL" id="MFC7305113.1"/>
    </source>
</evidence>
<evidence type="ECO:0000256" key="6">
    <source>
        <dbReference type="ARBA" id="ARBA00022692"/>
    </source>
</evidence>
<dbReference type="SMART" id="SM00388">
    <property type="entry name" value="HisKA"/>
    <property type="match status" value="1"/>
</dbReference>
<dbReference type="Pfam" id="PF02518">
    <property type="entry name" value="HATPase_c"/>
    <property type="match status" value="1"/>
</dbReference>
<evidence type="ECO:0000256" key="9">
    <source>
        <dbReference type="ARBA" id="ARBA00023012"/>
    </source>
</evidence>
<evidence type="ECO:0000256" key="1">
    <source>
        <dbReference type="ARBA" id="ARBA00000085"/>
    </source>
</evidence>
<evidence type="ECO:0000313" key="16">
    <source>
        <dbReference type="Proteomes" id="UP001596523"/>
    </source>
</evidence>
<keyword evidence="6 12" id="KW-0812">Transmembrane</keyword>
<evidence type="ECO:0000259" key="14">
    <source>
        <dbReference type="PROSITE" id="PS50885"/>
    </source>
</evidence>
<dbReference type="CDD" id="cd06225">
    <property type="entry name" value="HAMP"/>
    <property type="match status" value="1"/>
</dbReference>
<dbReference type="EC" id="2.7.13.3" evidence="3"/>
<dbReference type="RefSeq" id="WP_381830209.1">
    <property type="nucleotide sequence ID" value="NZ_JBHTCF010000004.1"/>
</dbReference>
<feature type="transmembrane region" description="Helical" evidence="12">
    <location>
        <begin position="51"/>
        <end position="73"/>
    </location>
</feature>
<dbReference type="InterPro" id="IPR036097">
    <property type="entry name" value="HisK_dim/P_sf"/>
</dbReference>
<dbReference type="SUPFAM" id="SSF55874">
    <property type="entry name" value="ATPase domain of HSP90 chaperone/DNA topoisomerase II/histidine kinase"/>
    <property type="match status" value="1"/>
</dbReference>
<dbReference type="InterPro" id="IPR003594">
    <property type="entry name" value="HATPase_dom"/>
</dbReference>
<gene>
    <name evidence="15" type="ORF">ACFQVC_12890</name>
</gene>
<evidence type="ECO:0000256" key="3">
    <source>
        <dbReference type="ARBA" id="ARBA00012438"/>
    </source>
</evidence>
<keyword evidence="4" id="KW-0597">Phosphoprotein</keyword>
<name>A0ABW2JGC2_9ACTN</name>
<feature type="region of interest" description="Disordered" evidence="11">
    <location>
        <begin position="1"/>
        <end position="28"/>
    </location>
</feature>
<dbReference type="Proteomes" id="UP001596523">
    <property type="component" value="Unassembled WGS sequence"/>
</dbReference>
<comment type="subcellular location">
    <subcellularLocation>
        <location evidence="2">Cell membrane</location>
    </subcellularLocation>
</comment>
<dbReference type="PRINTS" id="PR00344">
    <property type="entry name" value="BCTRLSENSOR"/>
</dbReference>
<feature type="compositionally biased region" description="Pro residues" evidence="11">
    <location>
        <begin position="12"/>
        <end position="23"/>
    </location>
</feature>
<dbReference type="InterPro" id="IPR003660">
    <property type="entry name" value="HAMP_dom"/>
</dbReference>
<dbReference type="SUPFAM" id="SSF158472">
    <property type="entry name" value="HAMP domain-like"/>
    <property type="match status" value="1"/>
</dbReference>
<evidence type="ECO:0000256" key="8">
    <source>
        <dbReference type="ARBA" id="ARBA00022989"/>
    </source>
</evidence>
<dbReference type="Gene3D" id="1.10.287.130">
    <property type="match status" value="1"/>
</dbReference>
<accession>A0ABW2JGC2</accession>
<dbReference type="InterPro" id="IPR005467">
    <property type="entry name" value="His_kinase_dom"/>
</dbReference>
<organism evidence="15 16">
    <name type="scientific">Streptomyces monticola</name>
    <dbReference type="NCBI Taxonomy" id="2666263"/>
    <lineage>
        <taxon>Bacteria</taxon>
        <taxon>Bacillati</taxon>
        <taxon>Actinomycetota</taxon>
        <taxon>Actinomycetes</taxon>
        <taxon>Kitasatosporales</taxon>
        <taxon>Streptomycetaceae</taxon>
        <taxon>Streptomyces</taxon>
    </lineage>
</organism>
<evidence type="ECO:0000256" key="11">
    <source>
        <dbReference type="SAM" id="MobiDB-lite"/>
    </source>
</evidence>